<evidence type="ECO:0008006" key="4">
    <source>
        <dbReference type="Google" id="ProtNLM"/>
    </source>
</evidence>
<keyword evidence="3" id="KW-1185">Reference proteome</keyword>
<dbReference type="Proteomes" id="UP000255207">
    <property type="component" value="Unassembled WGS sequence"/>
</dbReference>
<evidence type="ECO:0000313" key="3">
    <source>
        <dbReference type="Proteomes" id="UP000255207"/>
    </source>
</evidence>
<dbReference type="AlphaFoldDB" id="A0A370LCJ9"/>
<dbReference type="OrthoDB" id="8238074at2"/>
<reference evidence="3" key="1">
    <citation type="submission" date="2018-07" db="EMBL/GenBank/DDBJ databases">
        <authorList>
            <person name="Safronova V.I."/>
            <person name="Chirak E.R."/>
            <person name="Sazanova A.L."/>
        </authorList>
    </citation>
    <scope>NUCLEOTIDE SEQUENCE [LARGE SCALE GENOMIC DNA]</scope>
    <source>
        <strain evidence="3">RCAM04685</strain>
    </source>
</reference>
<gene>
    <name evidence="2" type="ORF">DWE98_01395</name>
</gene>
<evidence type="ECO:0000256" key="1">
    <source>
        <dbReference type="SAM" id="SignalP"/>
    </source>
</evidence>
<feature type="chain" id="PRO_5030068606" description="HdeA/HdeB family protein" evidence="1">
    <location>
        <begin position="22"/>
        <end position="96"/>
    </location>
</feature>
<keyword evidence="1" id="KW-0732">Signal</keyword>
<accession>A0A370LCJ9</accession>
<name>A0A370LCJ9_9HYPH</name>
<feature type="signal peptide" evidence="1">
    <location>
        <begin position="1"/>
        <end position="21"/>
    </location>
</feature>
<dbReference type="InterPro" id="IPR010486">
    <property type="entry name" value="HNS-dep_expression_A/B"/>
</dbReference>
<comment type="caution">
    <text evidence="2">The sequence shown here is derived from an EMBL/GenBank/DDBJ whole genome shotgun (WGS) entry which is preliminary data.</text>
</comment>
<organism evidence="2 3">
    <name type="scientific">Bosea caraganae</name>
    <dbReference type="NCBI Taxonomy" id="2763117"/>
    <lineage>
        <taxon>Bacteria</taxon>
        <taxon>Pseudomonadati</taxon>
        <taxon>Pseudomonadota</taxon>
        <taxon>Alphaproteobacteria</taxon>
        <taxon>Hyphomicrobiales</taxon>
        <taxon>Boseaceae</taxon>
        <taxon>Bosea</taxon>
    </lineage>
</organism>
<sequence length="96" mass="10702">MKTVSLALFSTLMFASGAAHSQVILDMTLVTCKQYRGMSANHAEVLGAWMGGYFHAANNITMLDLRYVDRNLKKITAYCKSHRNETLMSAVEKVAR</sequence>
<dbReference type="RefSeq" id="WP_114827373.1">
    <property type="nucleotide sequence ID" value="NZ_QQTO01000019.1"/>
</dbReference>
<dbReference type="Pfam" id="PF06411">
    <property type="entry name" value="HdeA"/>
    <property type="match status" value="1"/>
</dbReference>
<evidence type="ECO:0000313" key="2">
    <source>
        <dbReference type="EMBL" id="RDJ29255.1"/>
    </source>
</evidence>
<dbReference type="EMBL" id="QQTP01000001">
    <property type="protein sequence ID" value="RDJ29255.1"/>
    <property type="molecule type" value="Genomic_DNA"/>
</dbReference>
<proteinExistence type="predicted"/>
<protein>
    <recommendedName>
        <fullName evidence="4">HdeA/HdeB family protein</fullName>
    </recommendedName>
</protein>